<dbReference type="PANTHER" id="PTHR30383:SF31">
    <property type="entry name" value="SGNH HYDROLASE-TYPE ESTERASE DOMAIN-CONTAINING PROTEIN-RELATED"/>
    <property type="match status" value="1"/>
</dbReference>
<dbReference type="GO" id="GO:0004622">
    <property type="term" value="F:phosphatidylcholine lysophospholipase activity"/>
    <property type="evidence" value="ECO:0007669"/>
    <property type="project" value="TreeGrafter"/>
</dbReference>
<keyword evidence="2" id="KW-0732">Signal</keyword>
<dbReference type="AlphaFoldDB" id="A0AAE0KLU4"/>
<dbReference type="InterPro" id="IPR036514">
    <property type="entry name" value="SGNH_hydro_sf"/>
</dbReference>
<dbReference type="Pfam" id="PF13472">
    <property type="entry name" value="Lipase_GDSL_2"/>
    <property type="match status" value="1"/>
</dbReference>
<dbReference type="Proteomes" id="UP001287356">
    <property type="component" value="Unassembled WGS sequence"/>
</dbReference>
<dbReference type="Gene3D" id="3.40.50.1110">
    <property type="entry name" value="SGNH hydrolase"/>
    <property type="match status" value="1"/>
</dbReference>
<keyword evidence="5" id="KW-1185">Reference proteome</keyword>
<name>A0AAE0KLU4_9PEZI</name>
<keyword evidence="1" id="KW-0472">Membrane</keyword>
<keyword evidence="1" id="KW-0812">Transmembrane</keyword>
<proteinExistence type="predicted"/>
<feature type="chain" id="PRO_5042026768" evidence="2">
    <location>
        <begin position="21"/>
        <end position="304"/>
    </location>
</feature>
<feature type="domain" description="SGNH hydrolase-type esterase" evidence="3">
    <location>
        <begin position="38"/>
        <end position="214"/>
    </location>
</feature>
<feature type="signal peptide" evidence="2">
    <location>
        <begin position="1"/>
        <end position="20"/>
    </location>
</feature>
<gene>
    <name evidence="4" type="ORF">B0T24DRAFT_610586</name>
</gene>
<evidence type="ECO:0000256" key="2">
    <source>
        <dbReference type="SAM" id="SignalP"/>
    </source>
</evidence>
<reference evidence="4" key="2">
    <citation type="submission" date="2023-06" db="EMBL/GenBank/DDBJ databases">
        <authorList>
            <consortium name="Lawrence Berkeley National Laboratory"/>
            <person name="Haridas S."/>
            <person name="Hensen N."/>
            <person name="Bonometti L."/>
            <person name="Westerberg I."/>
            <person name="Brannstrom I.O."/>
            <person name="Guillou S."/>
            <person name="Cros-Aarteil S."/>
            <person name="Calhoun S."/>
            <person name="Kuo A."/>
            <person name="Mondo S."/>
            <person name="Pangilinan J."/>
            <person name="Riley R."/>
            <person name="Labutti K."/>
            <person name="Andreopoulos B."/>
            <person name="Lipzen A."/>
            <person name="Chen C."/>
            <person name="Yanf M."/>
            <person name="Daum C."/>
            <person name="Ng V."/>
            <person name="Clum A."/>
            <person name="Steindorff A."/>
            <person name="Ohm R."/>
            <person name="Martin F."/>
            <person name="Silar P."/>
            <person name="Natvig D."/>
            <person name="Lalanne C."/>
            <person name="Gautier V."/>
            <person name="Ament-Velasquez S.L."/>
            <person name="Kruys A."/>
            <person name="Hutchinson M.I."/>
            <person name="Powell A.J."/>
            <person name="Barry K."/>
            <person name="Miller A.N."/>
            <person name="Grigoriev I.V."/>
            <person name="Debuchy R."/>
            <person name="Gladieux P."/>
            <person name="Thoren M.H."/>
            <person name="Johannesson H."/>
        </authorList>
    </citation>
    <scope>NUCLEOTIDE SEQUENCE</scope>
    <source>
        <strain evidence="4">CBS 958.72</strain>
    </source>
</reference>
<dbReference type="PANTHER" id="PTHR30383">
    <property type="entry name" value="THIOESTERASE 1/PROTEASE 1/LYSOPHOSPHOLIPASE L1"/>
    <property type="match status" value="1"/>
</dbReference>
<reference evidence="4" key="1">
    <citation type="journal article" date="2023" name="Mol. Phylogenet. Evol.">
        <title>Genome-scale phylogeny and comparative genomics of the fungal order Sordariales.</title>
        <authorList>
            <person name="Hensen N."/>
            <person name="Bonometti L."/>
            <person name="Westerberg I."/>
            <person name="Brannstrom I.O."/>
            <person name="Guillou S."/>
            <person name="Cros-Aarteil S."/>
            <person name="Calhoun S."/>
            <person name="Haridas S."/>
            <person name="Kuo A."/>
            <person name="Mondo S."/>
            <person name="Pangilinan J."/>
            <person name="Riley R."/>
            <person name="LaButti K."/>
            <person name="Andreopoulos B."/>
            <person name="Lipzen A."/>
            <person name="Chen C."/>
            <person name="Yan M."/>
            <person name="Daum C."/>
            <person name="Ng V."/>
            <person name="Clum A."/>
            <person name="Steindorff A."/>
            <person name="Ohm R.A."/>
            <person name="Martin F."/>
            <person name="Silar P."/>
            <person name="Natvig D.O."/>
            <person name="Lalanne C."/>
            <person name="Gautier V."/>
            <person name="Ament-Velasquez S.L."/>
            <person name="Kruys A."/>
            <person name="Hutchinson M.I."/>
            <person name="Powell A.J."/>
            <person name="Barry K."/>
            <person name="Miller A.N."/>
            <person name="Grigoriev I.V."/>
            <person name="Debuchy R."/>
            <person name="Gladieux P."/>
            <person name="Hiltunen Thoren M."/>
            <person name="Johannesson H."/>
        </authorList>
    </citation>
    <scope>NUCLEOTIDE SEQUENCE</scope>
    <source>
        <strain evidence="4">CBS 958.72</strain>
    </source>
</reference>
<keyword evidence="1" id="KW-1133">Transmembrane helix</keyword>
<evidence type="ECO:0000313" key="4">
    <source>
        <dbReference type="EMBL" id="KAK3379044.1"/>
    </source>
</evidence>
<evidence type="ECO:0000313" key="5">
    <source>
        <dbReference type="Proteomes" id="UP001287356"/>
    </source>
</evidence>
<keyword evidence="4" id="KW-0378">Hydrolase</keyword>
<evidence type="ECO:0000259" key="3">
    <source>
        <dbReference type="Pfam" id="PF13472"/>
    </source>
</evidence>
<dbReference type="InterPro" id="IPR051532">
    <property type="entry name" value="Ester_Hydrolysis_Enzymes"/>
</dbReference>
<dbReference type="InterPro" id="IPR013830">
    <property type="entry name" value="SGNH_hydro"/>
</dbReference>
<dbReference type="EMBL" id="JAULSN010000002">
    <property type="protein sequence ID" value="KAK3379044.1"/>
    <property type="molecule type" value="Genomic_DNA"/>
</dbReference>
<feature type="transmembrane region" description="Helical" evidence="1">
    <location>
        <begin position="283"/>
        <end position="303"/>
    </location>
</feature>
<accession>A0AAE0KLU4</accession>
<dbReference type="SUPFAM" id="SSF52266">
    <property type="entry name" value="SGNH hydrolase"/>
    <property type="match status" value="1"/>
</dbReference>
<sequence length="304" mass="30752">MFTWWSILIAALALPCSAAAANNTNTTDAVALRIMPVGASVTFGVGSTTGDSYRKDLRGTLTQAGHAVNMVGSHKNGRFADNDVEATSGFVIAQITRAAEASAPKFLPNLVLLEAGTNDCNSGKTVSTAGANVSALVGRLFALSPGATVVMATLLANKVAAQDACRVDVNRQYSAVAAAMAQQQARFVLVDMRGPDAPTTADLNDTRHPNDAGYVKMAAVWSQGIQQALAKGFLSPPADNGIPLDGGDGTATTPAAAVVSGAAKTTGQAAHASVATALSRSGLAAFSGFACSVAAFFAGALAFM</sequence>
<evidence type="ECO:0000256" key="1">
    <source>
        <dbReference type="SAM" id="Phobius"/>
    </source>
</evidence>
<organism evidence="4 5">
    <name type="scientific">Lasiosphaeria ovina</name>
    <dbReference type="NCBI Taxonomy" id="92902"/>
    <lineage>
        <taxon>Eukaryota</taxon>
        <taxon>Fungi</taxon>
        <taxon>Dikarya</taxon>
        <taxon>Ascomycota</taxon>
        <taxon>Pezizomycotina</taxon>
        <taxon>Sordariomycetes</taxon>
        <taxon>Sordariomycetidae</taxon>
        <taxon>Sordariales</taxon>
        <taxon>Lasiosphaeriaceae</taxon>
        <taxon>Lasiosphaeria</taxon>
    </lineage>
</organism>
<comment type="caution">
    <text evidence="4">The sequence shown here is derived from an EMBL/GenBank/DDBJ whole genome shotgun (WGS) entry which is preliminary data.</text>
</comment>
<protein>
    <submittedName>
        <fullName evidence="4">SGNH hydrolase-type esterase domain-containing protein</fullName>
    </submittedName>
</protein>